<evidence type="ECO:0000313" key="4">
    <source>
        <dbReference type="EMBL" id="MFC3984455.1"/>
    </source>
</evidence>
<dbReference type="RefSeq" id="WP_386194289.1">
    <property type="nucleotide sequence ID" value="NZ_JBHSBC010000034.1"/>
</dbReference>
<comment type="caution">
    <text evidence="4">The sequence shown here is derived from an EMBL/GenBank/DDBJ whole genome shotgun (WGS) entry which is preliminary data.</text>
</comment>
<keyword evidence="1 4" id="KW-0808">Transferase</keyword>
<feature type="domain" description="N-acetyltransferase" evidence="3">
    <location>
        <begin position="4"/>
        <end position="166"/>
    </location>
</feature>
<accession>A0ABV8F9U5</accession>
<dbReference type="InterPro" id="IPR050832">
    <property type="entry name" value="Bact_Acetyltransf"/>
</dbReference>
<keyword evidence="5" id="KW-1185">Reference proteome</keyword>
<organism evidence="4 5">
    <name type="scientific">Streptosporangium jomthongense</name>
    <dbReference type="NCBI Taxonomy" id="1193683"/>
    <lineage>
        <taxon>Bacteria</taxon>
        <taxon>Bacillati</taxon>
        <taxon>Actinomycetota</taxon>
        <taxon>Actinomycetes</taxon>
        <taxon>Streptosporangiales</taxon>
        <taxon>Streptosporangiaceae</taxon>
        <taxon>Streptosporangium</taxon>
    </lineage>
</organism>
<proteinExistence type="predicted"/>
<dbReference type="InterPro" id="IPR000182">
    <property type="entry name" value="GNAT_dom"/>
</dbReference>
<gene>
    <name evidence="4" type="ORF">ACFOYY_30260</name>
</gene>
<evidence type="ECO:0000256" key="2">
    <source>
        <dbReference type="ARBA" id="ARBA00023315"/>
    </source>
</evidence>
<reference evidence="5" key="1">
    <citation type="journal article" date="2019" name="Int. J. Syst. Evol. Microbiol.">
        <title>The Global Catalogue of Microorganisms (GCM) 10K type strain sequencing project: providing services to taxonomists for standard genome sequencing and annotation.</title>
        <authorList>
            <consortium name="The Broad Institute Genomics Platform"/>
            <consortium name="The Broad Institute Genome Sequencing Center for Infectious Disease"/>
            <person name="Wu L."/>
            <person name="Ma J."/>
        </authorList>
    </citation>
    <scope>NUCLEOTIDE SEQUENCE [LARGE SCALE GENOMIC DNA]</scope>
    <source>
        <strain evidence="5">TBRC 7912</strain>
    </source>
</reference>
<dbReference type="PANTHER" id="PTHR43877:SF2">
    <property type="entry name" value="AMINOALKYLPHOSPHONATE N-ACETYLTRANSFERASE-RELATED"/>
    <property type="match status" value="1"/>
</dbReference>
<evidence type="ECO:0000259" key="3">
    <source>
        <dbReference type="PROSITE" id="PS51186"/>
    </source>
</evidence>
<evidence type="ECO:0000256" key="1">
    <source>
        <dbReference type="ARBA" id="ARBA00022679"/>
    </source>
</evidence>
<dbReference type="Proteomes" id="UP001595698">
    <property type="component" value="Unassembled WGS sequence"/>
</dbReference>
<dbReference type="Gene3D" id="3.40.630.30">
    <property type="match status" value="1"/>
</dbReference>
<sequence length="167" mass="18222">MESITLRRFTDGDSVEELTRLLHRAYADHAAAGLVFFASYQTPEDTRRRLRKGECWIALEQGTIVGSVTVTGTYDTPPGYPAPTAAGSFWQLAVDPSRRGTGLGSRLLTLAEARIADLGSSRVVIDTSSQAADLLAWYGRHGYASIGTWKWDVTNYDSVVLAKSLLP</sequence>
<protein>
    <submittedName>
        <fullName evidence="4">GNAT family N-acetyltransferase</fullName>
        <ecNumber evidence="4">2.3.-.-</ecNumber>
    </submittedName>
</protein>
<dbReference type="InterPro" id="IPR016181">
    <property type="entry name" value="Acyl_CoA_acyltransferase"/>
</dbReference>
<dbReference type="CDD" id="cd04301">
    <property type="entry name" value="NAT_SF"/>
    <property type="match status" value="1"/>
</dbReference>
<dbReference type="PANTHER" id="PTHR43877">
    <property type="entry name" value="AMINOALKYLPHOSPHONATE N-ACETYLTRANSFERASE-RELATED-RELATED"/>
    <property type="match status" value="1"/>
</dbReference>
<dbReference type="SUPFAM" id="SSF55729">
    <property type="entry name" value="Acyl-CoA N-acyltransferases (Nat)"/>
    <property type="match status" value="1"/>
</dbReference>
<dbReference type="Pfam" id="PF00583">
    <property type="entry name" value="Acetyltransf_1"/>
    <property type="match status" value="1"/>
</dbReference>
<evidence type="ECO:0000313" key="5">
    <source>
        <dbReference type="Proteomes" id="UP001595698"/>
    </source>
</evidence>
<dbReference type="EC" id="2.3.-.-" evidence="4"/>
<dbReference type="PROSITE" id="PS51186">
    <property type="entry name" value="GNAT"/>
    <property type="match status" value="1"/>
</dbReference>
<dbReference type="GO" id="GO:0016746">
    <property type="term" value="F:acyltransferase activity"/>
    <property type="evidence" value="ECO:0007669"/>
    <property type="project" value="UniProtKB-KW"/>
</dbReference>
<name>A0ABV8F9U5_9ACTN</name>
<dbReference type="EMBL" id="JBHSBC010000034">
    <property type="protein sequence ID" value="MFC3984455.1"/>
    <property type="molecule type" value="Genomic_DNA"/>
</dbReference>
<keyword evidence="2 4" id="KW-0012">Acyltransferase</keyword>